<dbReference type="InterPro" id="IPR002182">
    <property type="entry name" value="NB-ARC"/>
</dbReference>
<dbReference type="Gene3D" id="3.40.50.300">
    <property type="entry name" value="P-loop containing nucleotide triphosphate hydrolases"/>
    <property type="match status" value="1"/>
</dbReference>
<protein>
    <recommendedName>
        <fullName evidence="1">ADP-ribosyl cyclase/cyclic ADP-ribose hydrolase</fullName>
        <ecNumber evidence="1">3.2.2.6</ecNumber>
    </recommendedName>
</protein>
<dbReference type="PROSITE" id="PS50104">
    <property type="entry name" value="TIR"/>
    <property type="match status" value="1"/>
</dbReference>
<dbReference type="PANTHER" id="PTHR11017">
    <property type="entry name" value="LEUCINE-RICH REPEAT-CONTAINING PROTEIN"/>
    <property type="match status" value="1"/>
</dbReference>
<keyword evidence="6" id="KW-0520">NAD</keyword>
<keyword evidence="8" id="KW-0812">Transmembrane</keyword>
<dbReference type="FunFam" id="3.80.10.10:FF:000386">
    <property type="entry name" value="Disease resistance protein RPS4"/>
    <property type="match status" value="1"/>
</dbReference>
<keyword evidence="2" id="KW-0433">Leucine-rich repeat</keyword>
<organism evidence="10 11">
    <name type="scientific">Brassica campestris</name>
    <name type="common">Field mustard</name>
    <dbReference type="NCBI Taxonomy" id="3711"/>
    <lineage>
        <taxon>Eukaryota</taxon>
        <taxon>Viridiplantae</taxon>
        <taxon>Streptophyta</taxon>
        <taxon>Embryophyta</taxon>
        <taxon>Tracheophyta</taxon>
        <taxon>Spermatophyta</taxon>
        <taxon>Magnoliopsida</taxon>
        <taxon>eudicotyledons</taxon>
        <taxon>Gunneridae</taxon>
        <taxon>Pentapetalae</taxon>
        <taxon>rosids</taxon>
        <taxon>malvids</taxon>
        <taxon>Brassicales</taxon>
        <taxon>Brassicaceae</taxon>
        <taxon>Brassiceae</taxon>
        <taxon>Brassica</taxon>
    </lineage>
</organism>
<dbReference type="GO" id="GO:0043531">
    <property type="term" value="F:ADP binding"/>
    <property type="evidence" value="ECO:0007669"/>
    <property type="project" value="InterPro"/>
</dbReference>
<keyword evidence="4" id="KW-0378">Hydrolase</keyword>
<dbReference type="InterPro" id="IPR032675">
    <property type="entry name" value="LRR_dom_sf"/>
</dbReference>
<dbReference type="InterPro" id="IPR058192">
    <property type="entry name" value="WHD_ROQ1-like"/>
</dbReference>
<evidence type="ECO:0000256" key="5">
    <source>
        <dbReference type="ARBA" id="ARBA00022821"/>
    </source>
</evidence>
<dbReference type="SUPFAM" id="SSF52058">
    <property type="entry name" value="L domain-like"/>
    <property type="match status" value="1"/>
</dbReference>
<evidence type="ECO:0000313" key="11">
    <source>
        <dbReference type="Proteomes" id="UP000264353"/>
    </source>
</evidence>
<dbReference type="GO" id="GO:0061809">
    <property type="term" value="F:NAD+ nucleosidase activity, cyclic ADP-ribose generating"/>
    <property type="evidence" value="ECO:0007669"/>
    <property type="project" value="UniProtKB-EC"/>
</dbReference>
<proteinExistence type="predicted"/>
<accession>A0A397XV27</accession>
<evidence type="ECO:0000313" key="10">
    <source>
        <dbReference type="EMBL" id="RID45191.1"/>
    </source>
</evidence>
<evidence type="ECO:0000256" key="1">
    <source>
        <dbReference type="ARBA" id="ARBA00011982"/>
    </source>
</evidence>
<dbReference type="EMBL" id="CM010636">
    <property type="protein sequence ID" value="RID45191.1"/>
    <property type="molecule type" value="Genomic_DNA"/>
</dbReference>
<dbReference type="Pfam" id="PF00931">
    <property type="entry name" value="NB-ARC"/>
    <property type="match status" value="1"/>
</dbReference>
<dbReference type="InterPro" id="IPR035897">
    <property type="entry name" value="Toll_tir_struct_dom_sf"/>
</dbReference>
<dbReference type="AlphaFoldDB" id="A0A397XV27"/>
<feature type="transmembrane region" description="Helical" evidence="8">
    <location>
        <begin position="1138"/>
        <end position="1158"/>
    </location>
</feature>
<dbReference type="EC" id="3.2.2.6" evidence="1"/>
<dbReference type="PRINTS" id="PR00364">
    <property type="entry name" value="DISEASERSIST"/>
</dbReference>
<evidence type="ECO:0000259" key="9">
    <source>
        <dbReference type="PROSITE" id="PS50104"/>
    </source>
</evidence>
<keyword evidence="8" id="KW-0472">Membrane</keyword>
<dbReference type="InterPro" id="IPR000157">
    <property type="entry name" value="TIR_dom"/>
</dbReference>
<dbReference type="Gene3D" id="1.10.8.430">
    <property type="entry name" value="Helical domain of apoptotic protease-activating factors"/>
    <property type="match status" value="1"/>
</dbReference>
<sequence length="1163" mass="132155">MDYCNWLYDVFPSFSGEDVRKNFLSHFLKELDRKLIKAFKDNEIERSHSIAPALVTAIRTSRIAVVVFSPKYASSSWCLDELVEIVRCMEELGQLVLPIFYGLDPSHVRKQTGKFGEGFAKTCKMKTKAVKIRWQQALTVVANLLGYHSQNFNNEAKMIEVIVNDLLGKLNYTPSKDFEECVGIEDHIAEMSLLLDMESEEVRMVGIWGPSGIGKTTIARALFSRLSRRFQCSVFIDRKFISKIMEGYRGANPDDYNMKLSLQRHFLSEILGTRHIQIDHLGAVENRLKNQKVLISIDDLDDQVVLDVLAGQAHWFGSGSRIIVVTKDRHFLRAHGIDHIYEVCLPSEERALEIFCRSAFKQNSPREGFEKLAVEVTRHAGSLPLVLTVLGSTLRGRDKAYWMDILPTLQNGVGEEIEKTLRISYDGLDREEDKVIYRHIACLFNGEKIPDIKLLLEDRNLGVIVGIENLVDKSLIHVRSDTVEMHSLLQEIGRKIVRAQSIDEPGNREFLVDPDDIFDVLSENSGTKKVLGLALDMEKIHDELHVHEDGFKGMSNLRFLKFYTFGKEARLRLNESFDYLPSKLRLLCWDKYPMRCLPSKFCPQNLVILEMKNSNLENLWEGVSPLGHLKKMDLWGSKNLKEIPDLSKATSLEKLDLKGCSSLVELPSSISKLNKLTELNMPACTNLETLPTGMNLESLNRLNLKGCTRLRIFPNISRNISELILDETSITEFPSNLYLENLNLFSMEGIKSEKLWERAQPLTPLMTMLSPSLRILSLSDIPSLVELPSSFQNLHKLTNLSITRCKNLEILPTGINLPSLIRLILSGCSRLRSFPDISRNVLDLNLSQTGIEEIPLWVEDFSRLKYLFMESCPKLKYVSISTLRHLEMVDFSNCGALTGAGMIGYQSGEAMRPDDIETEVLVPEEASSSLQDNFVPRVKFRLINCFDLNLEALLQQQSVFEQLILSCEEVPSYFTHKATGASTSLTVPLLQTSLSRQIFRLRACAVVVFDPIPTLGSVCVYIKVSCRFKDEHGNYFDSAYHQENITAYKEGGHMFIFDYCFPLNEDNAHLTKLSCDHVDIQCHFPSNVPCKLIEWGIRLIEDFSLPENQLFSPSTDEQNVADETDHGEECEVQGCFSFVNLLFAICLLSSFMFLYIGIRLHIA</sequence>
<dbReference type="SUPFAM" id="SSF52200">
    <property type="entry name" value="Toll/Interleukin receptor TIR domain"/>
    <property type="match status" value="1"/>
</dbReference>
<feature type="domain" description="TIR" evidence="9">
    <location>
        <begin position="6"/>
        <end position="170"/>
    </location>
</feature>
<evidence type="ECO:0000256" key="2">
    <source>
        <dbReference type="ARBA" id="ARBA00022614"/>
    </source>
</evidence>
<evidence type="ECO:0000256" key="4">
    <source>
        <dbReference type="ARBA" id="ARBA00022801"/>
    </source>
</evidence>
<keyword evidence="5" id="KW-0611">Plant defense</keyword>
<dbReference type="Gene3D" id="3.80.10.10">
    <property type="entry name" value="Ribonuclease Inhibitor"/>
    <property type="match status" value="2"/>
</dbReference>
<gene>
    <name evidence="10" type="ORF">BRARA_I01936</name>
</gene>
<keyword evidence="8" id="KW-1133">Transmembrane helix</keyword>
<dbReference type="SMART" id="SM00255">
    <property type="entry name" value="TIR"/>
    <property type="match status" value="1"/>
</dbReference>
<evidence type="ECO:0000256" key="6">
    <source>
        <dbReference type="ARBA" id="ARBA00023027"/>
    </source>
</evidence>
<dbReference type="FunFam" id="3.40.50.300:FF:001002">
    <property type="entry name" value="Disease resistance protein (TIR-NBS-LRR class)"/>
    <property type="match status" value="1"/>
</dbReference>
<dbReference type="Pfam" id="PF07725">
    <property type="entry name" value="LRR_3"/>
    <property type="match status" value="1"/>
</dbReference>
<dbReference type="SUPFAM" id="SSF52540">
    <property type="entry name" value="P-loop containing nucleoside triphosphate hydrolases"/>
    <property type="match status" value="1"/>
</dbReference>
<evidence type="ECO:0000256" key="7">
    <source>
        <dbReference type="ARBA" id="ARBA00047304"/>
    </source>
</evidence>
<dbReference type="FunFam" id="1.10.8.430:FF:000002">
    <property type="entry name" value="Disease resistance protein (TIR-NBS-LRR class)"/>
    <property type="match status" value="1"/>
</dbReference>
<keyword evidence="3" id="KW-0677">Repeat</keyword>
<dbReference type="Pfam" id="PF23282">
    <property type="entry name" value="WHD_ROQ1"/>
    <property type="match status" value="1"/>
</dbReference>
<dbReference type="FunFam" id="3.40.50.10140:FF:000007">
    <property type="entry name" value="Disease resistance protein (TIR-NBS-LRR class)"/>
    <property type="match status" value="1"/>
</dbReference>
<comment type="catalytic activity">
    <reaction evidence="7">
        <text>NAD(+) + H2O = ADP-D-ribose + nicotinamide + H(+)</text>
        <dbReference type="Rhea" id="RHEA:16301"/>
        <dbReference type="ChEBI" id="CHEBI:15377"/>
        <dbReference type="ChEBI" id="CHEBI:15378"/>
        <dbReference type="ChEBI" id="CHEBI:17154"/>
        <dbReference type="ChEBI" id="CHEBI:57540"/>
        <dbReference type="ChEBI" id="CHEBI:57967"/>
        <dbReference type="EC" id="3.2.2.6"/>
    </reaction>
    <physiologicalReaction direction="left-to-right" evidence="7">
        <dbReference type="Rhea" id="RHEA:16302"/>
    </physiologicalReaction>
</comment>
<dbReference type="InterPro" id="IPR011713">
    <property type="entry name" value="Leu-rich_rpt_3"/>
</dbReference>
<reference evidence="10 11" key="1">
    <citation type="submission" date="2018-06" db="EMBL/GenBank/DDBJ databases">
        <title>WGS assembly of Brassica rapa FPsc.</title>
        <authorList>
            <person name="Bowman J."/>
            <person name="Kohchi T."/>
            <person name="Yamato K."/>
            <person name="Jenkins J."/>
            <person name="Shu S."/>
            <person name="Ishizaki K."/>
            <person name="Yamaoka S."/>
            <person name="Nishihama R."/>
            <person name="Nakamura Y."/>
            <person name="Berger F."/>
            <person name="Adam C."/>
            <person name="Aki S."/>
            <person name="Althoff F."/>
            <person name="Araki T."/>
            <person name="Arteaga-Vazquez M."/>
            <person name="Balasubrmanian S."/>
            <person name="Bauer D."/>
            <person name="Boehm C."/>
            <person name="Briginshaw L."/>
            <person name="Caballero-Perez J."/>
            <person name="Catarino B."/>
            <person name="Chen F."/>
            <person name="Chiyoda S."/>
            <person name="Chovatia M."/>
            <person name="Davies K."/>
            <person name="Delmans M."/>
            <person name="Demura T."/>
            <person name="Dierschke T."/>
            <person name="Dolan L."/>
            <person name="Dorantes-Acosta A."/>
            <person name="Eklund D."/>
            <person name="Florent S."/>
            <person name="Flores-Sandoval E."/>
            <person name="Fujiyama A."/>
            <person name="Fukuzawa H."/>
            <person name="Galik B."/>
            <person name="Grimanelli D."/>
            <person name="Grimwood J."/>
            <person name="Grossniklaus U."/>
            <person name="Hamada T."/>
            <person name="Haseloff J."/>
            <person name="Hetherington A."/>
            <person name="Higo A."/>
            <person name="Hirakawa Y."/>
            <person name="Hundley H."/>
            <person name="Ikeda Y."/>
            <person name="Inoue K."/>
            <person name="Inoue S."/>
            <person name="Ishida S."/>
            <person name="Jia Q."/>
            <person name="Kakita M."/>
            <person name="Kanazawa T."/>
            <person name="Kawai Y."/>
            <person name="Kawashima T."/>
            <person name="Kennedy M."/>
            <person name="Kinose K."/>
            <person name="Kinoshita T."/>
            <person name="Kohara Y."/>
            <person name="Koide E."/>
            <person name="Komatsu K."/>
            <person name="Kopischke S."/>
            <person name="Kubo M."/>
            <person name="Kyozuka J."/>
            <person name="Lagercrantz U."/>
            <person name="Lin S."/>
            <person name="Lindquist E."/>
            <person name="Lipzen A."/>
            <person name="Lu C."/>
            <person name="Luna E."/>
            <person name="Martienssen R."/>
            <person name="Minamino N."/>
            <person name="Mizutani M."/>
            <person name="Mizutani M."/>
            <person name="Mochizuki N."/>
            <person name="Monte I."/>
            <person name="Mosher R."/>
            <person name="Nagasaki H."/>
            <person name="Nakagami H."/>
            <person name="Naramoto S."/>
            <person name="Nishitani K."/>
            <person name="Ohtani M."/>
            <person name="Okamoto T."/>
            <person name="Okumura M."/>
            <person name="Phillips J."/>
            <person name="Pollak B."/>
            <person name="Reinders A."/>
            <person name="Roevekamp M."/>
            <person name="Sano R."/>
            <person name="Sawa S."/>
            <person name="Schmid M."/>
            <person name="Shirakawa M."/>
            <person name="Solano R."/>
            <person name="Spunde A."/>
            <person name="Suetsugu N."/>
            <person name="Sugano S."/>
            <person name="Sugiyama A."/>
            <person name="Sun R."/>
            <person name="Suzuki Y."/>
            <person name="Takenaka M."/>
            <person name="Takezawa D."/>
            <person name="Tomogane H."/>
            <person name="Tsuzuki M."/>
            <person name="Ueda T."/>
            <person name="Umeda M."/>
            <person name="Ward J."/>
            <person name="Watanabe Y."/>
            <person name="Yazaki K."/>
            <person name="Yokoyama R."/>
            <person name="Yoshitake Y."/>
            <person name="Yotsui I."/>
            <person name="Zachgo S."/>
            <person name="Schmutz J."/>
        </authorList>
    </citation>
    <scope>NUCLEOTIDE SEQUENCE [LARGE SCALE GENOMIC DNA]</scope>
    <source>
        <strain evidence="11">cv. B-3</strain>
    </source>
</reference>
<dbReference type="InterPro" id="IPR044974">
    <property type="entry name" value="Disease_R_plants"/>
</dbReference>
<dbReference type="Proteomes" id="UP000264353">
    <property type="component" value="Chromosome A9"/>
</dbReference>
<evidence type="ECO:0000256" key="3">
    <source>
        <dbReference type="ARBA" id="ARBA00022737"/>
    </source>
</evidence>
<dbReference type="Gene3D" id="3.40.50.10140">
    <property type="entry name" value="Toll/interleukin-1 receptor homology (TIR) domain"/>
    <property type="match status" value="1"/>
</dbReference>
<dbReference type="Pfam" id="PF01582">
    <property type="entry name" value="TIR"/>
    <property type="match status" value="1"/>
</dbReference>
<evidence type="ECO:0000256" key="8">
    <source>
        <dbReference type="SAM" id="Phobius"/>
    </source>
</evidence>
<dbReference type="PANTHER" id="PTHR11017:SF228">
    <property type="entry name" value="ADP-RIBOSYL CYCLASE_CYCLIC ADP-RIBOSE HYDROLASE-RELATED"/>
    <property type="match status" value="1"/>
</dbReference>
<dbReference type="InterPro" id="IPR042197">
    <property type="entry name" value="Apaf_helical"/>
</dbReference>
<dbReference type="InterPro" id="IPR036390">
    <property type="entry name" value="WH_DNA-bd_sf"/>
</dbReference>
<dbReference type="GO" id="GO:0007165">
    <property type="term" value="P:signal transduction"/>
    <property type="evidence" value="ECO:0007669"/>
    <property type="project" value="InterPro"/>
</dbReference>
<dbReference type="GO" id="GO:0006952">
    <property type="term" value="P:defense response"/>
    <property type="evidence" value="ECO:0007669"/>
    <property type="project" value="UniProtKB-KW"/>
</dbReference>
<dbReference type="SUPFAM" id="SSF46785">
    <property type="entry name" value="Winged helix' DNA-binding domain"/>
    <property type="match status" value="1"/>
</dbReference>
<name>A0A397XV27_BRACM</name>
<dbReference type="InterPro" id="IPR027417">
    <property type="entry name" value="P-loop_NTPase"/>
</dbReference>